<keyword evidence="3" id="KW-1185">Reference proteome</keyword>
<name>A0A2T8HK53_9SPHI</name>
<dbReference type="EMBL" id="QDKG01000002">
    <property type="protein sequence ID" value="PVH25819.1"/>
    <property type="molecule type" value="Genomic_DNA"/>
</dbReference>
<feature type="domain" description="ApaG" evidence="1">
    <location>
        <begin position="3"/>
        <end position="128"/>
    </location>
</feature>
<protein>
    <submittedName>
        <fullName evidence="2">Co2+/Mg2+ efflux protein ApaG</fullName>
    </submittedName>
</protein>
<evidence type="ECO:0000313" key="3">
    <source>
        <dbReference type="Proteomes" id="UP000245627"/>
    </source>
</evidence>
<dbReference type="RefSeq" id="WP_116775390.1">
    <property type="nucleotide sequence ID" value="NZ_QDKG01000002.1"/>
</dbReference>
<dbReference type="Gene3D" id="2.60.40.1470">
    <property type="entry name" value="ApaG domain"/>
    <property type="match status" value="1"/>
</dbReference>
<comment type="caution">
    <text evidence="2">The sequence shown here is derived from an EMBL/GenBank/DDBJ whole genome shotgun (WGS) entry which is preliminary data.</text>
</comment>
<dbReference type="PANTHER" id="PTHR47191">
    <property type="entry name" value="OS05G0170800 PROTEIN"/>
    <property type="match status" value="1"/>
</dbReference>
<evidence type="ECO:0000313" key="2">
    <source>
        <dbReference type="EMBL" id="PVH25819.1"/>
    </source>
</evidence>
<dbReference type="InterPro" id="IPR050718">
    <property type="entry name" value="ApaG-like"/>
</dbReference>
<accession>A0A2T8HK53</accession>
<dbReference type="OrthoDB" id="9795226at2"/>
<dbReference type="Pfam" id="PF04379">
    <property type="entry name" value="DUF525"/>
    <property type="match status" value="1"/>
</dbReference>
<dbReference type="PROSITE" id="PS51087">
    <property type="entry name" value="APAG"/>
    <property type="match status" value="1"/>
</dbReference>
<dbReference type="InterPro" id="IPR036767">
    <property type="entry name" value="ApaG_sf"/>
</dbReference>
<dbReference type="NCBIfam" id="NF003967">
    <property type="entry name" value="PRK05461.1"/>
    <property type="match status" value="1"/>
</dbReference>
<evidence type="ECO:0000259" key="1">
    <source>
        <dbReference type="PROSITE" id="PS51087"/>
    </source>
</evidence>
<dbReference type="InterPro" id="IPR007474">
    <property type="entry name" value="ApaG_domain"/>
</dbReference>
<organism evidence="2 3">
    <name type="scientific">Sphingobacterium corticibacter</name>
    <dbReference type="NCBI Taxonomy" id="2171749"/>
    <lineage>
        <taxon>Bacteria</taxon>
        <taxon>Pseudomonadati</taxon>
        <taxon>Bacteroidota</taxon>
        <taxon>Sphingobacteriia</taxon>
        <taxon>Sphingobacteriales</taxon>
        <taxon>Sphingobacteriaceae</taxon>
        <taxon>Sphingobacterium</taxon>
    </lineage>
</organism>
<dbReference type="PANTHER" id="PTHR47191:SF2">
    <property type="entry name" value="OS05G0170800 PROTEIN"/>
    <property type="match status" value="1"/>
</dbReference>
<sequence>MISQITSDVRISVEAIYQPEYSNPDNLHFMFAYRITIENQSLDTIQLIRRHWDIFDTIGDHKQVDGEGVVGEQPILESGQIHQYASGCNLRSDMGYMQGFYEMQRLSDGELLAVAIPRFNLIADFRMN</sequence>
<dbReference type="AlphaFoldDB" id="A0A2T8HK53"/>
<dbReference type="SUPFAM" id="SSF110069">
    <property type="entry name" value="ApaG-like"/>
    <property type="match status" value="1"/>
</dbReference>
<gene>
    <name evidence="2" type="ORF">DC487_07755</name>
</gene>
<reference evidence="2 3" key="1">
    <citation type="submission" date="2018-04" db="EMBL/GenBank/DDBJ databases">
        <title>Sphingobacterium cortibacter sp. nov.</title>
        <authorList>
            <person name="Li Y."/>
        </authorList>
    </citation>
    <scope>NUCLEOTIDE SEQUENCE [LARGE SCALE GENOMIC DNA]</scope>
    <source>
        <strain evidence="2 3">2c-3</strain>
    </source>
</reference>
<dbReference type="Proteomes" id="UP000245627">
    <property type="component" value="Unassembled WGS sequence"/>
</dbReference>
<proteinExistence type="predicted"/>